<gene>
    <name evidence="12" type="ORF">DIATSA_LOCUS6530</name>
</gene>
<dbReference type="PANTHER" id="PTHR45694">
    <property type="entry name" value="GLUTAREDOXIN 2"/>
    <property type="match status" value="1"/>
</dbReference>
<evidence type="ECO:0000256" key="1">
    <source>
        <dbReference type="ARBA" id="ARBA00002549"/>
    </source>
</evidence>
<keyword evidence="4" id="KW-0249">Electron transport</keyword>
<keyword evidence="13" id="KW-1185">Reference proteome</keyword>
<dbReference type="FunFam" id="3.40.30.10:FF:000026">
    <property type="entry name" value="Glutaredoxin 2"/>
    <property type="match status" value="1"/>
</dbReference>
<evidence type="ECO:0000256" key="4">
    <source>
        <dbReference type="ARBA" id="ARBA00022982"/>
    </source>
</evidence>
<organism evidence="12 13">
    <name type="scientific">Diatraea saccharalis</name>
    <name type="common">sugarcane borer</name>
    <dbReference type="NCBI Taxonomy" id="40085"/>
    <lineage>
        <taxon>Eukaryota</taxon>
        <taxon>Metazoa</taxon>
        <taxon>Ecdysozoa</taxon>
        <taxon>Arthropoda</taxon>
        <taxon>Hexapoda</taxon>
        <taxon>Insecta</taxon>
        <taxon>Pterygota</taxon>
        <taxon>Neoptera</taxon>
        <taxon>Endopterygota</taxon>
        <taxon>Lepidoptera</taxon>
        <taxon>Glossata</taxon>
        <taxon>Ditrysia</taxon>
        <taxon>Pyraloidea</taxon>
        <taxon>Crambidae</taxon>
        <taxon>Crambinae</taxon>
        <taxon>Diatraea</taxon>
    </lineage>
</organism>
<evidence type="ECO:0000259" key="11">
    <source>
        <dbReference type="Pfam" id="PF00462"/>
    </source>
</evidence>
<dbReference type="Gene3D" id="3.40.30.10">
    <property type="entry name" value="Glutaredoxin"/>
    <property type="match status" value="1"/>
</dbReference>
<reference evidence="12" key="1">
    <citation type="submission" date="2021-12" db="EMBL/GenBank/DDBJ databases">
        <authorList>
            <person name="King R."/>
        </authorList>
    </citation>
    <scope>NUCLEOTIDE SEQUENCE</scope>
</reference>
<keyword evidence="3" id="KW-0813">Transport</keyword>
<evidence type="ECO:0000256" key="2">
    <source>
        <dbReference type="ARBA" id="ARBA00007787"/>
    </source>
</evidence>
<dbReference type="GO" id="GO:0034599">
    <property type="term" value="P:cellular response to oxidative stress"/>
    <property type="evidence" value="ECO:0007669"/>
    <property type="project" value="TreeGrafter"/>
</dbReference>
<dbReference type="InterPro" id="IPR011899">
    <property type="entry name" value="Glutaredoxin_euk/vir"/>
</dbReference>
<name>A0A9N9WDN6_9NEOP</name>
<feature type="domain" description="Glutaredoxin" evidence="11">
    <location>
        <begin position="32"/>
        <end position="94"/>
    </location>
</feature>
<dbReference type="PROSITE" id="PS51354">
    <property type="entry name" value="GLUTAREDOXIN_2"/>
    <property type="match status" value="1"/>
</dbReference>
<dbReference type="InterPro" id="IPR011767">
    <property type="entry name" value="GLR_AS"/>
</dbReference>
<keyword evidence="5" id="KW-1015">Disulfide bond</keyword>
<dbReference type="AlphaFoldDB" id="A0A9N9WDN6"/>
<dbReference type="SUPFAM" id="SSF52833">
    <property type="entry name" value="Thioredoxin-like"/>
    <property type="match status" value="1"/>
</dbReference>
<sequence length="115" mass="12445">MGSSGSKIISSTKTMDPKVHKFIKSAITKDKVVIFSKTYCPYCKMAKEVFSKVNQPFEVVELDQQAQGDAIQDNLALMTGFRTVPQVFINGTCVGGGSDVKALYEAGTLESMLIG</sequence>
<dbReference type="Pfam" id="PF00462">
    <property type="entry name" value="Glutaredoxin"/>
    <property type="match status" value="1"/>
</dbReference>
<keyword evidence="6" id="KW-0318">Glutathionylation</keyword>
<comment type="function">
    <text evidence="1">Has a glutathione-disulfide oxidoreductase activity in the presence of NADPH and glutathione reductase. Reduces low molecular weight disulfides and proteins.</text>
</comment>
<evidence type="ECO:0000313" key="12">
    <source>
        <dbReference type="EMBL" id="CAG9788744.1"/>
    </source>
</evidence>
<evidence type="ECO:0000256" key="6">
    <source>
        <dbReference type="ARBA" id="ARBA00023206"/>
    </source>
</evidence>
<dbReference type="CDD" id="cd03419">
    <property type="entry name" value="GRX_GRXh_1_2_like"/>
    <property type="match status" value="1"/>
</dbReference>
<evidence type="ECO:0000256" key="10">
    <source>
        <dbReference type="ARBA" id="ARBA00039819"/>
    </source>
</evidence>
<evidence type="ECO:0000256" key="9">
    <source>
        <dbReference type="ARBA" id="ARBA00038558"/>
    </source>
</evidence>
<dbReference type="EMBL" id="OU893333">
    <property type="protein sequence ID" value="CAG9788744.1"/>
    <property type="molecule type" value="Genomic_DNA"/>
</dbReference>
<accession>A0A9N9WDN6</accession>
<comment type="subunit">
    <text evidence="9">Monomer; active form. Homodimer; inactive form. The homodimer is probably linked by 1 2Fe-2S cluster.</text>
</comment>
<evidence type="ECO:0000313" key="13">
    <source>
        <dbReference type="Proteomes" id="UP001153714"/>
    </source>
</evidence>
<protein>
    <recommendedName>
        <fullName evidence="10">Glutaredoxin-2, mitochondrial</fullName>
    </recommendedName>
</protein>
<dbReference type="PROSITE" id="PS00195">
    <property type="entry name" value="GLUTAREDOXIN_1"/>
    <property type="match status" value="1"/>
</dbReference>
<reference evidence="12" key="2">
    <citation type="submission" date="2022-10" db="EMBL/GenBank/DDBJ databases">
        <authorList>
            <consortium name="ENA_rothamsted_submissions"/>
            <consortium name="culmorum"/>
            <person name="King R."/>
        </authorList>
    </citation>
    <scope>NUCLEOTIDE SEQUENCE</scope>
</reference>
<dbReference type="NCBIfam" id="TIGR02180">
    <property type="entry name" value="GRX_euk"/>
    <property type="match status" value="1"/>
</dbReference>
<comment type="function">
    <text evidence="8">Glutathione-dependent oxidoreductase that facilitates the maintenance of mitochondrial redox homeostasis upon induction of apoptosis by oxidative stress. Involved in response to hydrogen peroxide and regulation of apoptosis caused by oxidative stress. Acts as a very efficient catalyst of monothiol reactions because of its high affinity for protein glutathione-mixed disulfides. Can receive electrons not only from glutathione (GSH), but also from thioredoxin reductase supporting both monothiol and dithiol reactions. Efficiently catalyzes both glutathionylation and deglutathionylation of mitochondrial complex I, which in turn regulates the superoxide production by the complex. Overexpression decreases the susceptibility to apoptosis and prevents loss of cardiolipin and cytochrome c release.</text>
</comment>
<evidence type="ECO:0000256" key="8">
    <source>
        <dbReference type="ARBA" id="ARBA00037470"/>
    </source>
</evidence>
<dbReference type="PRINTS" id="PR00160">
    <property type="entry name" value="GLUTAREDOXIN"/>
</dbReference>
<evidence type="ECO:0000256" key="5">
    <source>
        <dbReference type="ARBA" id="ARBA00023157"/>
    </source>
</evidence>
<dbReference type="InterPro" id="IPR036249">
    <property type="entry name" value="Thioredoxin-like_sf"/>
</dbReference>
<dbReference type="Proteomes" id="UP001153714">
    <property type="component" value="Chromosome 2"/>
</dbReference>
<proteinExistence type="inferred from homology"/>
<dbReference type="InterPro" id="IPR014025">
    <property type="entry name" value="Glutaredoxin_subgr"/>
</dbReference>
<dbReference type="PANTHER" id="PTHR45694:SF5">
    <property type="entry name" value="GLUTAREDOXIN 2"/>
    <property type="match status" value="1"/>
</dbReference>
<dbReference type="GO" id="GO:0005737">
    <property type="term" value="C:cytoplasm"/>
    <property type="evidence" value="ECO:0007669"/>
    <property type="project" value="TreeGrafter"/>
</dbReference>
<comment type="similarity">
    <text evidence="2">Belongs to the glutaredoxin family.</text>
</comment>
<dbReference type="GO" id="GO:0015038">
    <property type="term" value="F:glutathione disulfide oxidoreductase activity"/>
    <property type="evidence" value="ECO:0007669"/>
    <property type="project" value="TreeGrafter"/>
</dbReference>
<evidence type="ECO:0000256" key="3">
    <source>
        <dbReference type="ARBA" id="ARBA00022448"/>
    </source>
</evidence>
<dbReference type="OrthoDB" id="418495at2759"/>
<dbReference type="InterPro" id="IPR002109">
    <property type="entry name" value="Glutaredoxin"/>
</dbReference>
<evidence type="ECO:0000256" key="7">
    <source>
        <dbReference type="ARBA" id="ARBA00023284"/>
    </source>
</evidence>
<keyword evidence="7" id="KW-0676">Redox-active center</keyword>